<sequence length="77" mass="9212">MKYLLYIIITVFLENGEPFKHEFKISFDEETKCVEMKKFFDVGVSFLRLAHEHNINYEGQCKEIVSSKEIHNRRSLL</sequence>
<dbReference type="EMBL" id="UINC01049420">
    <property type="protein sequence ID" value="SVB61182.1"/>
    <property type="molecule type" value="Genomic_DNA"/>
</dbReference>
<protein>
    <submittedName>
        <fullName evidence="1">Uncharacterized protein</fullName>
    </submittedName>
</protein>
<name>A0A382FEW9_9ZZZZ</name>
<evidence type="ECO:0000313" key="1">
    <source>
        <dbReference type="EMBL" id="SVB61182.1"/>
    </source>
</evidence>
<organism evidence="1">
    <name type="scientific">marine metagenome</name>
    <dbReference type="NCBI Taxonomy" id="408172"/>
    <lineage>
        <taxon>unclassified sequences</taxon>
        <taxon>metagenomes</taxon>
        <taxon>ecological metagenomes</taxon>
    </lineage>
</organism>
<reference evidence="1" key="1">
    <citation type="submission" date="2018-05" db="EMBL/GenBank/DDBJ databases">
        <authorList>
            <person name="Lanie J.A."/>
            <person name="Ng W.-L."/>
            <person name="Kazmierczak K.M."/>
            <person name="Andrzejewski T.M."/>
            <person name="Davidsen T.M."/>
            <person name="Wayne K.J."/>
            <person name="Tettelin H."/>
            <person name="Glass J.I."/>
            <person name="Rusch D."/>
            <person name="Podicherti R."/>
            <person name="Tsui H.-C.T."/>
            <person name="Winkler M.E."/>
        </authorList>
    </citation>
    <scope>NUCLEOTIDE SEQUENCE</scope>
</reference>
<proteinExistence type="predicted"/>
<gene>
    <name evidence="1" type="ORF">METZ01_LOCUS214036</name>
</gene>
<accession>A0A382FEW9</accession>
<dbReference type="AlphaFoldDB" id="A0A382FEW9"/>